<dbReference type="Pfam" id="PF07237">
    <property type="entry name" value="DUF1428"/>
    <property type="match status" value="2"/>
</dbReference>
<name>A0A3D0WAB3_9SPHN</name>
<evidence type="ECO:0000313" key="1">
    <source>
        <dbReference type="EMBL" id="HCB75552.1"/>
    </source>
</evidence>
<comment type="caution">
    <text evidence="1">The sequence shown here is derived from an EMBL/GenBank/DDBJ whole genome shotgun (WGS) entry which is preliminary data.</text>
</comment>
<reference evidence="1 2" key="1">
    <citation type="journal article" date="2018" name="Nat. Biotechnol.">
        <title>A standardized bacterial taxonomy based on genome phylogeny substantially revises the tree of life.</title>
        <authorList>
            <person name="Parks D.H."/>
            <person name="Chuvochina M."/>
            <person name="Waite D.W."/>
            <person name="Rinke C."/>
            <person name="Skarshewski A."/>
            <person name="Chaumeil P.A."/>
            <person name="Hugenholtz P."/>
        </authorList>
    </citation>
    <scope>NUCLEOTIDE SEQUENCE [LARGE SCALE GENOMIC DNA]</scope>
    <source>
        <strain evidence="1">UBA9015</strain>
    </source>
</reference>
<proteinExistence type="predicted"/>
<gene>
    <name evidence="1" type="ORF">DEP91_05175</name>
</gene>
<dbReference type="InterPro" id="IPR009874">
    <property type="entry name" value="DUF1428"/>
</dbReference>
<evidence type="ECO:0000313" key="2">
    <source>
        <dbReference type="Proteomes" id="UP000262699"/>
    </source>
</evidence>
<dbReference type="Gene3D" id="3.30.70.100">
    <property type="match status" value="2"/>
</dbReference>
<dbReference type="EMBL" id="DOYJ01000147">
    <property type="protein sequence ID" value="HCB75552.1"/>
    <property type="molecule type" value="Genomic_DNA"/>
</dbReference>
<dbReference type="SUPFAM" id="SSF54909">
    <property type="entry name" value="Dimeric alpha+beta barrel"/>
    <property type="match status" value="2"/>
</dbReference>
<dbReference type="InterPro" id="IPR011008">
    <property type="entry name" value="Dimeric_a/b-barrel"/>
</dbReference>
<organism evidence="1 2">
    <name type="scientific">Sphingomonas bacterium</name>
    <dbReference type="NCBI Taxonomy" id="1895847"/>
    <lineage>
        <taxon>Bacteria</taxon>
        <taxon>Pseudomonadati</taxon>
        <taxon>Pseudomonadota</taxon>
        <taxon>Alphaproteobacteria</taxon>
        <taxon>Sphingomonadales</taxon>
        <taxon>Sphingomonadaceae</taxon>
        <taxon>Sphingomonas</taxon>
    </lineage>
</organism>
<sequence length="237" mass="25902">MTYVEGFLLAVPTANREAYREHAAKGLAMFKDFGVVRAVEGWGDDVPRGKVNDLWGAVQAGEDETVVFSWFEYPDRATRDAAGEKMLSDPRMEALVTDPPFDGKRMIWGGFESVSDVGRAGGAGYIDGIVLPLRADARAAYGVFCERVGPVFLEHGAVRVMDAVADDVQDGAVTDFNRAVLREEGEVAAFGWVEWPDKAARDVGWEKVMADPRMSGEDAPFDGKRMIFGGFVPLIDT</sequence>
<protein>
    <submittedName>
        <fullName evidence="1">DUF1428 domain-containing protein</fullName>
    </submittedName>
</protein>
<accession>A0A3D0WAB3</accession>
<dbReference type="AlphaFoldDB" id="A0A3D0WAB3"/>
<dbReference type="Proteomes" id="UP000262699">
    <property type="component" value="Unassembled WGS sequence"/>
</dbReference>